<dbReference type="InterPro" id="IPR023772">
    <property type="entry name" value="DNA-bd_HTH_TetR-type_CS"/>
</dbReference>
<organism evidence="7 8">
    <name type="scientific">Nocardiopsis composta</name>
    <dbReference type="NCBI Taxonomy" id="157465"/>
    <lineage>
        <taxon>Bacteria</taxon>
        <taxon>Bacillati</taxon>
        <taxon>Actinomycetota</taxon>
        <taxon>Actinomycetes</taxon>
        <taxon>Streptosporangiales</taxon>
        <taxon>Nocardiopsidaceae</taxon>
        <taxon>Nocardiopsis</taxon>
    </lineage>
</organism>
<dbReference type="Pfam" id="PF00440">
    <property type="entry name" value="TetR_N"/>
    <property type="match status" value="1"/>
</dbReference>
<evidence type="ECO:0000313" key="8">
    <source>
        <dbReference type="Proteomes" id="UP000572635"/>
    </source>
</evidence>
<keyword evidence="3" id="KW-0804">Transcription</keyword>
<dbReference type="InterPro" id="IPR001647">
    <property type="entry name" value="HTH_TetR"/>
</dbReference>
<feature type="DNA-binding region" description="H-T-H motif" evidence="4">
    <location>
        <begin position="44"/>
        <end position="63"/>
    </location>
</feature>
<dbReference type="InterPro" id="IPR009057">
    <property type="entry name" value="Homeodomain-like_sf"/>
</dbReference>
<dbReference type="PANTHER" id="PTHR30055:SF238">
    <property type="entry name" value="MYCOFACTOCIN BIOSYNTHESIS TRANSCRIPTIONAL REGULATOR MFTR-RELATED"/>
    <property type="match status" value="1"/>
</dbReference>
<keyword evidence="2 4" id="KW-0238">DNA-binding</keyword>
<dbReference type="Gene3D" id="1.10.357.10">
    <property type="entry name" value="Tetracycline Repressor, domain 2"/>
    <property type="match status" value="1"/>
</dbReference>
<evidence type="ECO:0000256" key="5">
    <source>
        <dbReference type="SAM" id="MobiDB-lite"/>
    </source>
</evidence>
<dbReference type="GO" id="GO:0003700">
    <property type="term" value="F:DNA-binding transcription factor activity"/>
    <property type="evidence" value="ECO:0007669"/>
    <property type="project" value="TreeGrafter"/>
</dbReference>
<keyword evidence="1" id="KW-0805">Transcription regulation</keyword>
<proteinExistence type="predicted"/>
<dbReference type="SUPFAM" id="SSF46689">
    <property type="entry name" value="Homeodomain-like"/>
    <property type="match status" value="1"/>
</dbReference>
<accession>A0A7W8VDV4</accession>
<dbReference type="Pfam" id="PF17754">
    <property type="entry name" value="TetR_C_14"/>
    <property type="match status" value="1"/>
</dbReference>
<dbReference type="Proteomes" id="UP000572635">
    <property type="component" value="Unassembled WGS sequence"/>
</dbReference>
<sequence>MTGITSAPERTAAGLRERKKARTRAALVSAALDLFCAHGFDATTTEEIAAAVGVSQRTLFRYFASKDEIVLSIQNDIESTFLEKVRARPLSEHPYTALVNAVRDAHRELDPDLVVGQLRVIPLYTESPRLLAARLAAGDRYVERLTALIAERCGVDPVADPRPALLAGTFGAAMHTASTSICRRRTRPDADTLFSTMEAHLEALVPALTEPWHSPAPKSAEKSGAAPPPQNG</sequence>
<dbReference type="PRINTS" id="PR00455">
    <property type="entry name" value="HTHTETR"/>
</dbReference>
<keyword evidence="8" id="KW-1185">Reference proteome</keyword>
<protein>
    <submittedName>
        <fullName evidence="7">AcrR family transcriptional regulator</fullName>
    </submittedName>
</protein>
<dbReference type="RefSeq" id="WP_184391854.1">
    <property type="nucleotide sequence ID" value="NZ_BAAAJD010000069.1"/>
</dbReference>
<dbReference type="Gene3D" id="1.10.10.60">
    <property type="entry name" value="Homeodomain-like"/>
    <property type="match status" value="1"/>
</dbReference>
<gene>
    <name evidence="7" type="ORF">HDA36_002348</name>
</gene>
<evidence type="ECO:0000313" key="7">
    <source>
        <dbReference type="EMBL" id="MBB5432264.1"/>
    </source>
</evidence>
<name>A0A7W8VDV4_9ACTN</name>
<dbReference type="PANTHER" id="PTHR30055">
    <property type="entry name" value="HTH-TYPE TRANSCRIPTIONAL REGULATOR RUTR"/>
    <property type="match status" value="1"/>
</dbReference>
<evidence type="ECO:0000259" key="6">
    <source>
        <dbReference type="PROSITE" id="PS50977"/>
    </source>
</evidence>
<dbReference type="InterPro" id="IPR050109">
    <property type="entry name" value="HTH-type_TetR-like_transc_reg"/>
</dbReference>
<feature type="domain" description="HTH tetR-type" evidence="6">
    <location>
        <begin position="21"/>
        <end position="81"/>
    </location>
</feature>
<dbReference type="AlphaFoldDB" id="A0A7W8VDV4"/>
<dbReference type="PROSITE" id="PS01081">
    <property type="entry name" value="HTH_TETR_1"/>
    <property type="match status" value="1"/>
</dbReference>
<dbReference type="EMBL" id="JACHDB010000001">
    <property type="protein sequence ID" value="MBB5432264.1"/>
    <property type="molecule type" value="Genomic_DNA"/>
</dbReference>
<dbReference type="GO" id="GO:0000976">
    <property type="term" value="F:transcription cis-regulatory region binding"/>
    <property type="evidence" value="ECO:0007669"/>
    <property type="project" value="TreeGrafter"/>
</dbReference>
<evidence type="ECO:0000256" key="3">
    <source>
        <dbReference type="ARBA" id="ARBA00023163"/>
    </source>
</evidence>
<dbReference type="InterPro" id="IPR041347">
    <property type="entry name" value="MftR_C"/>
</dbReference>
<dbReference type="PROSITE" id="PS50977">
    <property type="entry name" value="HTH_TETR_2"/>
    <property type="match status" value="1"/>
</dbReference>
<evidence type="ECO:0000256" key="1">
    <source>
        <dbReference type="ARBA" id="ARBA00023015"/>
    </source>
</evidence>
<comment type="caution">
    <text evidence="7">The sequence shown here is derived from an EMBL/GenBank/DDBJ whole genome shotgun (WGS) entry which is preliminary data.</text>
</comment>
<feature type="region of interest" description="Disordered" evidence="5">
    <location>
        <begin position="211"/>
        <end position="232"/>
    </location>
</feature>
<evidence type="ECO:0000256" key="4">
    <source>
        <dbReference type="PROSITE-ProRule" id="PRU00335"/>
    </source>
</evidence>
<evidence type="ECO:0000256" key="2">
    <source>
        <dbReference type="ARBA" id="ARBA00023125"/>
    </source>
</evidence>
<reference evidence="7 8" key="1">
    <citation type="submission" date="2020-08" db="EMBL/GenBank/DDBJ databases">
        <title>Sequencing the genomes of 1000 actinobacteria strains.</title>
        <authorList>
            <person name="Klenk H.-P."/>
        </authorList>
    </citation>
    <scope>NUCLEOTIDE SEQUENCE [LARGE SCALE GENOMIC DNA]</scope>
    <source>
        <strain evidence="7 8">DSM 44551</strain>
    </source>
</reference>